<dbReference type="EMBL" id="CAJOBH010227136">
    <property type="protein sequence ID" value="CAF5055713.1"/>
    <property type="molecule type" value="Genomic_DNA"/>
</dbReference>
<dbReference type="Proteomes" id="UP000681967">
    <property type="component" value="Unassembled WGS sequence"/>
</dbReference>
<dbReference type="SUPFAM" id="SSF81321">
    <property type="entry name" value="Family A G protein-coupled receptor-like"/>
    <property type="match status" value="1"/>
</dbReference>
<dbReference type="AlphaFoldDB" id="A0A8S3FSH4"/>
<feature type="transmembrane region" description="Helical" evidence="9">
    <location>
        <begin position="116"/>
        <end position="134"/>
    </location>
</feature>
<evidence type="ECO:0000313" key="11">
    <source>
        <dbReference type="EMBL" id="CAF5055713.1"/>
    </source>
</evidence>
<accession>A0A8S3FSH4</accession>
<sequence>MNQTWISLSNIDRLTKRYDYNNFLLTADLFLNDTNNDVNLIYQSFFFSSTITPHAFQTISNINQSIIIKDPEANALSSSIEKFILTFLMSTMAFLTVSGNSLVIIAFICEPTIRTYSNYFILNLSIADLLIGLIW</sequence>
<evidence type="ECO:0000256" key="4">
    <source>
        <dbReference type="ARBA" id="ARBA00022989"/>
    </source>
</evidence>
<dbReference type="GO" id="GO:0007187">
    <property type="term" value="P:G protein-coupled receptor signaling pathway, coupled to cyclic nucleotide second messenger"/>
    <property type="evidence" value="ECO:0007669"/>
    <property type="project" value="TreeGrafter"/>
</dbReference>
<evidence type="ECO:0000259" key="10">
    <source>
        <dbReference type="PROSITE" id="PS50262"/>
    </source>
</evidence>
<feature type="domain" description="G-protein coupled receptors family 1 profile" evidence="10">
    <location>
        <begin position="99"/>
        <end position="135"/>
    </location>
</feature>
<dbReference type="GO" id="GO:0045202">
    <property type="term" value="C:synapse"/>
    <property type="evidence" value="ECO:0007669"/>
    <property type="project" value="TreeGrafter"/>
</dbReference>
<evidence type="ECO:0000256" key="2">
    <source>
        <dbReference type="ARBA" id="ARBA00022475"/>
    </source>
</evidence>
<dbReference type="PANTHER" id="PTHR24247">
    <property type="entry name" value="5-HYDROXYTRYPTAMINE RECEPTOR"/>
    <property type="match status" value="1"/>
</dbReference>
<keyword evidence="4 9" id="KW-1133">Transmembrane helix</keyword>
<keyword evidence="5" id="KW-0297">G-protein coupled receptor</keyword>
<dbReference type="GO" id="GO:0004993">
    <property type="term" value="F:G protein-coupled serotonin receptor activity"/>
    <property type="evidence" value="ECO:0007669"/>
    <property type="project" value="TreeGrafter"/>
</dbReference>
<evidence type="ECO:0000256" key="3">
    <source>
        <dbReference type="ARBA" id="ARBA00022692"/>
    </source>
</evidence>
<protein>
    <recommendedName>
        <fullName evidence="10">G-protein coupled receptors family 1 profile domain-containing protein</fullName>
    </recommendedName>
</protein>
<evidence type="ECO:0000256" key="8">
    <source>
        <dbReference type="ARBA" id="ARBA00023224"/>
    </source>
</evidence>
<dbReference type="GO" id="GO:0005886">
    <property type="term" value="C:plasma membrane"/>
    <property type="evidence" value="ECO:0007669"/>
    <property type="project" value="UniProtKB-SubCell"/>
</dbReference>
<evidence type="ECO:0000256" key="7">
    <source>
        <dbReference type="ARBA" id="ARBA00023170"/>
    </source>
</evidence>
<dbReference type="Gene3D" id="1.20.1070.10">
    <property type="entry name" value="Rhodopsin 7-helix transmembrane proteins"/>
    <property type="match status" value="1"/>
</dbReference>
<dbReference type="GO" id="GO:0007197">
    <property type="term" value="P:adenylate cyclase-inhibiting G protein-coupled acetylcholine receptor signaling pathway"/>
    <property type="evidence" value="ECO:0007669"/>
    <property type="project" value="TreeGrafter"/>
</dbReference>
<name>A0A8S3FSH4_9BILA</name>
<evidence type="ECO:0000256" key="5">
    <source>
        <dbReference type="ARBA" id="ARBA00023040"/>
    </source>
</evidence>
<evidence type="ECO:0000256" key="6">
    <source>
        <dbReference type="ARBA" id="ARBA00023136"/>
    </source>
</evidence>
<proteinExistence type="predicted"/>
<dbReference type="GO" id="GO:0030425">
    <property type="term" value="C:dendrite"/>
    <property type="evidence" value="ECO:0007669"/>
    <property type="project" value="TreeGrafter"/>
</dbReference>
<feature type="transmembrane region" description="Helical" evidence="9">
    <location>
        <begin position="83"/>
        <end position="109"/>
    </location>
</feature>
<comment type="caution">
    <text evidence="12">The sequence shown here is derived from an EMBL/GenBank/DDBJ whole genome shotgun (WGS) entry which is preliminary data.</text>
</comment>
<evidence type="ECO:0000256" key="1">
    <source>
        <dbReference type="ARBA" id="ARBA00004651"/>
    </source>
</evidence>
<evidence type="ECO:0000256" key="9">
    <source>
        <dbReference type="SAM" id="Phobius"/>
    </source>
</evidence>
<keyword evidence="7" id="KW-0675">Receptor</keyword>
<keyword evidence="3 9" id="KW-0812">Transmembrane</keyword>
<evidence type="ECO:0000313" key="12">
    <source>
        <dbReference type="EMBL" id="CAF5137278.1"/>
    </source>
</evidence>
<keyword evidence="6 9" id="KW-0472">Membrane</keyword>
<organism evidence="12 13">
    <name type="scientific">Rotaria magnacalcarata</name>
    <dbReference type="NCBI Taxonomy" id="392030"/>
    <lineage>
        <taxon>Eukaryota</taxon>
        <taxon>Metazoa</taxon>
        <taxon>Spiralia</taxon>
        <taxon>Gnathifera</taxon>
        <taxon>Rotifera</taxon>
        <taxon>Eurotatoria</taxon>
        <taxon>Bdelloidea</taxon>
        <taxon>Philodinida</taxon>
        <taxon>Philodinidae</taxon>
        <taxon>Rotaria</taxon>
    </lineage>
</organism>
<reference evidence="12" key="1">
    <citation type="submission" date="2021-02" db="EMBL/GenBank/DDBJ databases">
        <authorList>
            <person name="Nowell W R."/>
        </authorList>
    </citation>
    <scope>NUCLEOTIDE SEQUENCE</scope>
</reference>
<evidence type="ECO:0000313" key="13">
    <source>
        <dbReference type="Proteomes" id="UP000681720"/>
    </source>
</evidence>
<dbReference type="Pfam" id="PF00001">
    <property type="entry name" value="7tm_1"/>
    <property type="match status" value="1"/>
</dbReference>
<dbReference type="PROSITE" id="PS50262">
    <property type="entry name" value="G_PROTEIN_RECEP_F1_2"/>
    <property type="match status" value="1"/>
</dbReference>
<dbReference type="InterPro" id="IPR000276">
    <property type="entry name" value="GPCR_Rhodpsn"/>
</dbReference>
<gene>
    <name evidence="11" type="ORF">BYL167_LOCUS58647</name>
    <name evidence="12" type="ORF">GIL414_LOCUS64307</name>
</gene>
<dbReference type="PRINTS" id="PR00237">
    <property type="entry name" value="GPCRRHODOPSN"/>
</dbReference>
<dbReference type="PANTHER" id="PTHR24247:SF265">
    <property type="entry name" value="MUSCARINIC ACETYLCHOLINE RECEPTOR DM1"/>
    <property type="match status" value="1"/>
</dbReference>
<dbReference type="InterPro" id="IPR017452">
    <property type="entry name" value="GPCR_Rhodpsn_7TM"/>
</dbReference>
<dbReference type="GO" id="GO:0016907">
    <property type="term" value="F:G protein-coupled acetylcholine receptor activity"/>
    <property type="evidence" value="ECO:0007669"/>
    <property type="project" value="TreeGrafter"/>
</dbReference>
<comment type="subcellular location">
    <subcellularLocation>
        <location evidence="1">Cell membrane</location>
        <topology evidence="1">Multi-pass membrane protein</topology>
    </subcellularLocation>
</comment>
<dbReference type="Proteomes" id="UP000681720">
    <property type="component" value="Unassembled WGS sequence"/>
</dbReference>
<keyword evidence="2" id="KW-1003">Cell membrane</keyword>
<dbReference type="EMBL" id="CAJOBJ010275727">
    <property type="protein sequence ID" value="CAF5137278.1"/>
    <property type="molecule type" value="Genomic_DNA"/>
</dbReference>
<keyword evidence="8" id="KW-0807">Transducer</keyword>